<feature type="domain" description="General secretion pathway GspH" evidence="12">
    <location>
        <begin position="72"/>
        <end position="165"/>
    </location>
</feature>
<dbReference type="GO" id="GO:0005886">
    <property type="term" value="C:plasma membrane"/>
    <property type="evidence" value="ECO:0007669"/>
    <property type="project" value="UniProtKB-SubCell"/>
</dbReference>
<protein>
    <recommendedName>
        <fullName evidence="2">Type II secretion system protein H</fullName>
    </recommendedName>
    <alternativeName>
        <fullName evidence="10">General secretion pathway protein H</fullName>
    </alternativeName>
</protein>
<evidence type="ECO:0000256" key="3">
    <source>
        <dbReference type="ARBA" id="ARBA00022475"/>
    </source>
</evidence>
<dbReference type="GO" id="GO:0015628">
    <property type="term" value="P:protein secretion by the type II secretion system"/>
    <property type="evidence" value="ECO:0007669"/>
    <property type="project" value="InterPro"/>
</dbReference>
<dbReference type="InterPro" id="IPR012902">
    <property type="entry name" value="N_methyl_site"/>
</dbReference>
<evidence type="ECO:0000256" key="6">
    <source>
        <dbReference type="ARBA" id="ARBA00022692"/>
    </source>
</evidence>
<comment type="caution">
    <text evidence="13">The sequence shown here is derived from an EMBL/GenBank/DDBJ whole genome shotgun (WGS) entry which is preliminary data.</text>
</comment>
<evidence type="ECO:0000256" key="1">
    <source>
        <dbReference type="ARBA" id="ARBA00004377"/>
    </source>
</evidence>
<dbReference type="GO" id="GO:0015627">
    <property type="term" value="C:type II protein secretion system complex"/>
    <property type="evidence" value="ECO:0007669"/>
    <property type="project" value="InterPro"/>
</dbReference>
<sequence>MAAGKKPHLLEDPEVVGQVSGRAEQGQCRRRRRIGGFTLVELMVVLVILGVVLAVAIPGFSTLGVVTRLKSAANEFVTSVYLARGEAIKRNAPVRLCVANNLGSGCAGAGAWDNGWLVIDPNDVVIQYREPFPDSLVFTNLSSVHTLRFDPSGAEVTSVTPSGSAVMTSKMKICQSKPLGHQEREITLTAAGRTSVKTTTQGACP</sequence>
<dbReference type="Proteomes" id="UP000298050">
    <property type="component" value="Unassembled WGS sequence"/>
</dbReference>
<dbReference type="OrthoDB" id="6039229at2"/>
<evidence type="ECO:0000313" key="14">
    <source>
        <dbReference type="Proteomes" id="UP000298050"/>
    </source>
</evidence>
<reference evidence="13 14" key="1">
    <citation type="submission" date="2019-04" db="EMBL/GenBank/DDBJ databases">
        <title>Taxonomy of novel Haliea sp. from mangrove soil of West Coast of India.</title>
        <authorList>
            <person name="Verma A."/>
            <person name="Kumar P."/>
            <person name="Krishnamurthi S."/>
        </authorList>
    </citation>
    <scope>NUCLEOTIDE SEQUENCE [LARGE SCALE GENOMIC DNA]</scope>
    <source>
        <strain evidence="13 14">SAOS-164</strain>
    </source>
</reference>
<dbReference type="EMBL" id="SRLE01000013">
    <property type="protein sequence ID" value="TGD71578.1"/>
    <property type="molecule type" value="Genomic_DNA"/>
</dbReference>
<accession>A0A4Z0LWR4</accession>
<dbReference type="AlphaFoldDB" id="A0A4Z0LWR4"/>
<name>A0A4Z0LWR4_9GAMM</name>
<evidence type="ECO:0000256" key="5">
    <source>
        <dbReference type="ARBA" id="ARBA00022519"/>
    </source>
</evidence>
<feature type="transmembrane region" description="Helical" evidence="11">
    <location>
        <begin position="39"/>
        <end position="60"/>
    </location>
</feature>
<keyword evidence="6 11" id="KW-0812">Transmembrane</keyword>
<proteinExistence type="inferred from homology"/>
<evidence type="ECO:0000256" key="10">
    <source>
        <dbReference type="ARBA" id="ARBA00030775"/>
    </source>
</evidence>
<evidence type="ECO:0000256" key="7">
    <source>
        <dbReference type="ARBA" id="ARBA00022989"/>
    </source>
</evidence>
<evidence type="ECO:0000313" key="13">
    <source>
        <dbReference type="EMBL" id="TGD71578.1"/>
    </source>
</evidence>
<evidence type="ECO:0000256" key="11">
    <source>
        <dbReference type="SAM" id="Phobius"/>
    </source>
</evidence>
<dbReference type="InterPro" id="IPR045584">
    <property type="entry name" value="Pilin-like"/>
</dbReference>
<dbReference type="PROSITE" id="PS00409">
    <property type="entry name" value="PROKAR_NTER_METHYL"/>
    <property type="match status" value="1"/>
</dbReference>
<dbReference type="Pfam" id="PF12019">
    <property type="entry name" value="GspH"/>
    <property type="match status" value="1"/>
</dbReference>
<dbReference type="Pfam" id="PF07963">
    <property type="entry name" value="N_methyl"/>
    <property type="match status" value="1"/>
</dbReference>
<keyword evidence="4" id="KW-0488">Methylation</keyword>
<evidence type="ECO:0000256" key="4">
    <source>
        <dbReference type="ARBA" id="ARBA00022481"/>
    </source>
</evidence>
<keyword evidence="7 11" id="KW-1133">Transmembrane helix</keyword>
<dbReference type="InterPro" id="IPR022346">
    <property type="entry name" value="T2SS_GspH"/>
</dbReference>
<evidence type="ECO:0000256" key="2">
    <source>
        <dbReference type="ARBA" id="ARBA00021549"/>
    </source>
</evidence>
<comment type="similarity">
    <text evidence="9">Belongs to the GSP H family.</text>
</comment>
<keyword evidence="14" id="KW-1185">Reference proteome</keyword>
<evidence type="ECO:0000256" key="9">
    <source>
        <dbReference type="ARBA" id="ARBA00025772"/>
    </source>
</evidence>
<organism evidence="13 14">
    <name type="scientific">Mangrovimicrobium sediminis</name>
    <dbReference type="NCBI Taxonomy" id="2562682"/>
    <lineage>
        <taxon>Bacteria</taxon>
        <taxon>Pseudomonadati</taxon>
        <taxon>Pseudomonadota</taxon>
        <taxon>Gammaproteobacteria</taxon>
        <taxon>Cellvibrionales</taxon>
        <taxon>Halieaceae</taxon>
        <taxon>Mangrovimicrobium</taxon>
    </lineage>
</organism>
<keyword evidence="8 11" id="KW-0472">Membrane</keyword>
<dbReference type="Gene3D" id="3.55.40.10">
    <property type="entry name" value="minor pseudopilin epsh domain"/>
    <property type="match status" value="1"/>
</dbReference>
<dbReference type="SUPFAM" id="SSF54523">
    <property type="entry name" value="Pili subunits"/>
    <property type="match status" value="1"/>
</dbReference>
<gene>
    <name evidence="13" type="ORF">E4634_18220</name>
</gene>
<comment type="subcellular location">
    <subcellularLocation>
        <location evidence="1">Cell inner membrane</location>
        <topology evidence="1">Single-pass membrane protein</topology>
    </subcellularLocation>
</comment>
<keyword evidence="5" id="KW-0997">Cell inner membrane</keyword>
<evidence type="ECO:0000256" key="8">
    <source>
        <dbReference type="ARBA" id="ARBA00023136"/>
    </source>
</evidence>
<evidence type="ECO:0000259" key="12">
    <source>
        <dbReference type="Pfam" id="PF12019"/>
    </source>
</evidence>
<keyword evidence="3" id="KW-1003">Cell membrane</keyword>
<dbReference type="NCBIfam" id="TIGR02532">
    <property type="entry name" value="IV_pilin_GFxxxE"/>
    <property type="match status" value="1"/>
</dbReference>